<feature type="binding site" evidence="13">
    <location>
        <begin position="320"/>
        <end position="330"/>
    </location>
    <ligand>
        <name>substrate</name>
    </ligand>
</feature>
<dbReference type="SUPFAM" id="SSF50621">
    <property type="entry name" value="Alanine racemase C-terminal domain-like"/>
    <property type="match status" value="1"/>
</dbReference>
<evidence type="ECO:0000256" key="15">
    <source>
        <dbReference type="PIRSR" id="PIRSR600183-50"/>
    </source>
</evidence>
<evidence type="ECO:0000256" key="16">
    <source>
        <dbReference type="SAM" id="MobiDB-lite"/>
    </source>
</evidence>
<dbReference type="EMBL" id="QBMC01000099">
    <property type="protein sequence ID" value="PZO15074.1"/>
    <property type="molecule type" value="Genomic_DNA"/>
</dbReference>
<proteinExistence type="inferred from homology"/>
<reference evidence="21" key="1">
    <citation type="submission" date="2018-04" db="EMBL/GenBank/DDBJ databases">
        <authorList>
            <person name="Cornet L."/>
        </authorList>
    </citation>
    <scope>NUCLEOTIDE SEQUENCE [LARGE SCALE GENOMIC DNA]</scope>
</reference>
<comment type="caution">
    <text evidence="20">The sequence shown here is derived from an EMBL/GenBank/DDBJ whole genome shotgun (WGS) entry which is preliminary data.</text>
</comment>
<dbReference type="Pfam" id="PF17944">
    <property type="entry name" value="Arg_decarbox_C"/>
    <property type="match status" value="1"/>
</dbReference>
<evidence type="ECO:0000256" key="11">
    <source>
        <dbReference type="ARBA" id="ARBA00023239"/>
    </source>
</evidence>
<keyword evidence="9 13" id="KW-0745">Spermidine biosynthesis</keyword>
<comment type="similarity">
    <text evidence="4 13">Belongs to the Orn/Lys/Arg decarboxylase class-II family. SpeA subfamily.</text>
</comment>
<dbReference type="SUPFAM" id="SSF51419">
    <property type="entry name" value="PLP-binding barrel"/>
    <property type="match status" value="1"/>
</dbReference>
<dbReference type="PANTHER" id="PTHR43295:SF9">
    <property type="entry name" value="BIOSYNTHETIC ARGININE DECARBOXYLASE"/>
    <property type="match status" value="1"/>
</dbReference>
<protein>
    <recommendedName>
        <fullName evidence="13">Biosynthetic arginine decarboxylase</fullName>
        <shortName evidence="13">ADC</shortName>
        <ecNumber evidence="13">4.1.1.19</ecNumber>
    </recommendedName>
</protein>
<dbReference type="Gene3D" id="3.20.20.10">
    <property type="entry name" value="Alanine racemase"/>
    <property type="match status" value="1"/>
</dbReference>
<dbReference type="Proteomes" id="UP000249354">
    <property type="component" value="Unassembled WGS sequence"/>
</dbReference>
<dbReference type="UniPathway" id="UPA00186">
    <property type="reaction ID" value="UER00284"/>
</dbReference>
<keyword evidence="6 13" id="KW-0210">Decarboxylase</keyword>
<feature type="domain" description="Arginine decarboxylase C-terminal helical" evidence="19">
    <location>
        <begin position="619"/>
        <end position="671"/>
    </location>
</feature>
<feature type="domain" description="Arginine decarboxylase helical bundle" evidence="18">
    <location>
        <begin position="405"/>
        <end position="486"/>
    </location>
</feature>
<dbReference type="FunFam" id="3.20.20.10:FF:000001">
    <property type="entry name" value="Biosynthetic arginine decarboxylase"/>
    <property type="match status" value="1"/>
</dbReference>
<evidence type="ECO:0000256" key="5">
    <source>
        <dbReference type="ARBA" id="ARBA00022723"/>
    </source>
</evidence>
<dbReference type="Gene3D" id="1.10.287.3440">
    <property type="match status" value="1"/>
</dbReference>
<dbReference type="PANTHER" id="PTHR43295">
    <property type="entry name" value="ARGININE DECARBOXYLASE"/>
    <property type="match status" value="1"/>
</dbReference>
<dbReference type="InterPro" id="IPR029066">
    <property type="entry name" value="PLP-binding_barrel"/>
</dbReference>
<comment type="catalytic activity">
    <reaction evidence="12 13">
        <text>L-arginine + H(+) = agmatine + CO2</text>
        <dbReference type="Rhea" id="RHEA:17641"/>
        <dbReference type="ChEBI" id="CHEBI:15378"/>
        <dbReference type="ChEBI" id="CHEBI:16526"/>
        <dbReference type="ChEBI" id="CHEBI:32682"/>
        <dbReference type="ChEBI" id="CHEBI:58145"/>
        <dbReference type="EC" id="4.1.1.19"/>
    </reaction>
</comment>
<dbReference type="GO" id="GO:0046872">
    <property type="term" value="F:metal ion binding"/>
    <property type="evidence" value="ECO:0007669"/>
    <property type="project" value="UniProtKB-KW"/>
</dbReference>
<dbReference type="NCBIfam" id="TIGR01273">
    <property type="entry name" value="speA"/>
    <property type="match status" value="1"/>
</dbReference>
<evidence type="ECO:0000256" key="12">
    <source>
        <dbReference type="ARBA" id="ARBA00049309"/>
    </source>
</evidence>
<evidence type="ECO:0000256" key="8">
    <source>
        <dbReference type="ARBA" id="ARBA00022898"/>
    </source>
</evidence>
<evidence type="ECO:0000256" key="7">
    <source>
        <dbReference type="ARBA" id="ARBA00022842"/>
    </source>
</evidence>
<dbReference type="GO" id="GO:0008295">
    <property type="term" value="P:spermidine biosynthetic process"/>
    <property type="evidence" value="ECO:0007669"/>
    <property type="project" value="UniProtKB-UniRule"/>
</dbReference>
<evidence type="ECO:0000256" key="4">
    <source>
        <dbReference type="ARBA" id="ARBA00008357"/>
    </source>
</evidence>
<dbReference type="InterPro" id="IPR022644">
    <property type="entry name" value="De-COase2_N"/>
</dbReference>
<accession>A0A2W4U4L4</accession>
<comment type="function">
    <text evidence="3 13">Catalyzes the biosynthesis of agmatine from arginine.</text>
</comment>
<dbReference type="InterPro" id="IPR041128">
    <property type="entry name" value="Arg_decarbox_C"/>
</dbReference>
<dbReference type="GO" id="GO:0008792">
    <property type="term" value="F:arginine decarboxylase activity"/>
    <property type="evidence" value="ECO:0007669"/>
    <property type="project" value="UniProtKB-UniRule"/>
</dbReference>
<feature type="region of interest" description="Disordered" evidence="16">
    <location>
        <begin position="1"/>
        <end position="39"/>
    </location>
</feature>
<feature type="domain" description="Orn/DAP/Arg decarboxylase 2 N-terminal" evidence="17">
    <location>
        <begin position="130"/>
        <end position="379"/>
    </location>
</feature>
<keyword evidence="5 13" id="KW-0479">Metal-binding</keyword>
<evidence type="ECO:0000256" key="3">
    <source>
        <dbReference type="ARBA" id="ARBA00002257"/>
    </source>
</evidence>
<comment type="pathway">
    <text evidence="13">Amine and polyamine biosynthesis; agmatine biosynthesis; agmatine from L-arginine: step 1/1.</text>
</comment>
<evidence type="ECO:0000256" key="2">
    <source>
        <dbReference type="ARBA" id="ARBA00001946"/>
    </source>
</evidence>
<dbReference type="InterPro" id="IPR022657">
    <property type="entry name" value="De-COase2_CS"/>
</dbReference>
<name>A0A2W4U4L4_9CYAN</name>
<dbReference type="EC" id="4.1.1.19" evidence="13"/>
<evidence type="ECO:0000256" key="14">
    <source>
        <dbReference type="PIRSR" id="PIRSR001336-50"/>
    </source>
</evidence>
<keyword evidence="10 13" id="KW-0620">Polyamine biosynthesis</keyword>
<dbReference type="AlphaFoldDB" id="A0A2W4U4L4"/>
<evidence type="ECO:0000313" key="21">
    <source>
        <dbReference type="Proteomes" id="UP000249354"/>
    </source>
</evidence>
<dbReference type="InterPro" id="IPR040634">
    <property type="entry name" value="Arg_decarb_HB"/>
</dbReference>
<evidence type="ECO:0000256" key="1">
    <source>
        <dbReference type="ARBA" id="ARBA00001933"/>
    </source>
</evidence>
<dbReference type="FunFam" id="1.20.58.930:FF:000002">
    <property type="entry name" value="Biosynthetic arginine decarboxylase"/>
    <property type="match status" value="1"/>
</dbReference>
<evidence type="ECO:0000256" key="6">
    <source>
        <dbReference type="ARBA" id="ARBA00022793"/>
    </source>
</evidence>
<evidence type="ECO:0000259" key="18">
    <source>
        <dbReference type="Pfam" id="PF17810"/>
    </source>
</evidence>
<dbReference type="Gene3D" id="1.20.58.930">
    <property type="match status" value="1"/>
</dbReference>
<organism evidence="20 21">
    <name type="scientific">Leptolyngbya foveolarum</name>
    <dbReference type="NCBI Taxonomy" id="47253"/>
    <lineage>
        <taxon>Bacteria</taxon>
        <taxon>Bacillati</taxon>
        <taxon>Cyanobacteriota</taxon>
        <taxon>Cyanophyceae</taxon>
        <taxon>Leptolyngbyales</taxon>
        <taxon>Leptolyngbyaceae</taxon>
        <taxon>Leptolyngbya group</taxon>
        <taxon>Leptolyngbya</taxon>
    </lineage>
</organism>
<dbReference type="PROSITE" id="PS00878">
    <property type="entry name" value="ODR_DC_2_1"/>
    <property type="match status" value="1"/>
</dbReference>
<dbReference type="InterPro" id="IPR022653">
    <property type="entry name" value="De-COase2_pyr-phos_BS"/>
</dbReference>
<reference evidence="20 21" key="2">
    <citation type="submission" date="2018-06" db="EMBL/GenBank/DDBJ databases">
        <title>Metagenomic assembly of (sub)arctic Cyanobacteria and their associated microbiome from non-axenic cultures.</title>
        <authorList>
            <person name="Baurain D."/>
        </authorList>
    </citation>
    <scope>NUCLEOTIDE SEQUENCE [LARGE SCALE GENOMIC DNA]</scope>
    <source>
        <strain evidence="20">ULC129bin1</strain>
    </source>
</reference>
<dbReference type="PIRSF" id="PIRSF001336">
    <property type="entry name" value="Arg_decrbxlase"/>
    <property type="match status" value="1"/>
</dbReference>
<dbReference type="PRINTS" id="PR01179">
    <property type="entry name" value="ODADCRBXLASE"/>
</dbReference>
<evidence type="ECO:0000256" key="13">
    <source>
        <dbReference type="HAMAP-Rule" id="MF_01417"/>
    </source>
</evidence>
<keyword evidence="8 13" id="KW-0663">Pyridoxal phosphate</keyword>
<dbReference type="Gene3D" id="2.40.37.10">
    <property type="entry name" value="Lyase, Ornithine Decarboxylase, Chain A, domain 1"/>
    <property type="match status" value="1"/>
</dbReference>
<dbReference type="InterPro" id="IPR002985">
    <property type="entry name" value="Arg_decrbxlase"/>
</dbReference>
<dbReference type="PRINTS" id="PR01180">
    <property type="entry name" value="ARGDCRBXLASE"/>
</dbReference>
<dbReference type="PROSITE" id="PS00879">
    <property type="entry name" value="ODR_DC_2_2"/>
    <property type="match status" value="1"/>
</dbReference>
<dbReference type="Pfam" id="PF17810">
    <property type="entry name" value="Arg_decarb_HB"/>
    <property type="match status" value="1"/>
</dbReference>
<dbReference type="InterPro" id="IPR009006">
    <property type="entry name" value="Ala_racemase/Decarboxylase_C"/>
</dbReference>
<gene>
    <name evidence="13" type="primary">speA</name>
    <name evidence="20" type="ORF">DCF25_14215</name>
</gene>
<dbReference type="CDD" id="cd06830">
    <property type="entry name" value="PLPDE_III_ADC"/>
    <property type="match status" value="1"/>
</dbReference>
<feature type="compositionally biased region" description="Low complexity" evidence="16">
    <location>
        <begin position="15"/>
        <end position="37"/>
    </location>
</feature>
<dbReference type="InterPro" id="IPR000183">
    <property type="entry name" value="Orn/DAP/Arg_de-COase"/>
</dbReference>
<dbReference type="GO" id="GO:0033388">
    <property type="term" value="P:putrescine biosynthetic process from arginine"/>
    <property type="evidence" value="ECO:0007669"/>
    <property type="project" value="UniProtKB-ARBA"/>
</dbReference>
<dbReference type="HAMAP" id="MF_01417">
    <property type="entry name" value="SpeA"/>
    <property type="match status" value="1"/>
</dbReference>
<dbReference type="Pfam" id="PF02784">
    <property type="entry name" value="Orn_Arg_deC_N"/>
    <property type="match status" value="1"/>
</dbReference>
<sequence length="674" mass="74670">MNLETAARTSSSLTGDGKSVDSNGSSSSKTDGTDASGKAAPWTIEDSEDLYRIKGWGEPYFAINENGNITVSPQGDRGGSLDLHKLVEGLKQRDFQLPLLIRFSDILEDRLERINACFAKAIARYSYEGTYQGVFPTKCNQQRHIIEDLVRFGRSYQFGLEAGTKPELMIALASLNTPGALIICNGYKDASYIETAMLGQRLGQKTIIVLEQLEEVDMAIAAAKRLGIQPVLGVRAKLAAKGSGRWGESAGDRAKFGLSIPELIIVVERLQAADMLPCLELLHFHIGSQVSAISVIKDALKEACRIYVELAKLGAPMGYLDVGGGLGVDYDGSKTSSQGSKNYSIQNYANDVVAEVRDACMASETPMPTLVSESGRAIASHQSVLIFDILGTSEASYSQPDPYQEGEHKLIRELWDLYTLVNAENYQEAFNDAVQFKQEAASLFNFSYLSLSERARVERIYWACCVKIANLLRQQDYVPEELEHLEKSLASIYYMNMSLFQSALDSWAIDQLFPILPIHRLNEEPTQRATLADLTCDSDGKIARFIGKKGEKDVLELHPLKSGKSYYLGMFLVGAYQETLGNLHNLFGNTNTIHIQLASKATAHQGYTIEHVVRGNTTDEVLQQVQYNPEDMIEQIRRRSEQALQKGQITIEEARKLMANYKAGMDCYTYLADS</sequence>
<comment type="cofactor">
    <cofactor evidence="1 13 14">
        <name>pyridoxal 5'-phosphate</name>
        <dbReference type="ChEBI" id="CHEBI:597326"/>
    </cofactor>
</comment>
<evidence type="ECO:0000259" key="17">
    <source>
        <dbReference type="Pfam" id="PF02784"/>
    </source>
</evidence>
<keyword evidence="7 13" id="KW-0460">Magnesium</keyword>
<evidence type="ECO:0000313" key="20">
    <source>
        <dbReference type="EMBL" id="PZO15074.1"/>
    </source>
</evidence>
<evidence type="ECO:0000256" key="9">
    <source>
        <dbReference type="ARBA" id="ARBA00023066"/>
    </source>
</evidence>
<evidence type="ECO:0000259" key="19">
    <source>
        <dbReference type="Pfam" id="PF17944"/>
    </source>
</evidence>
<dbReference type="GO" id="GO:0006527">
    <property type="term" value="P:L-arginine catabolic process"/>
    <property type="evidence" value="ECO:0007669"/>
    <property type="project" value="InterPro"/>
</dbReference>
<feature type="modified residue" description="N6-(pyridoxal phosphate)lysine" evidence="13 14">
    <location>
        <position position="138"/>
    </location>
</feature>
<keyword evidence="11 13" id="KW-0456">Lyase</keyword>
<evidence type="ECO:0000256" key="10">
    <source>
        <dbReference type="ARBA" id="ARBA00023115"/>
    </source>
</evidence>
<feature type="active site" description="Proton donor" evidence="15">
    <location>
        <position position="536"/>
    </location>
</feature>
<dbReference type="NCBIfam" id="NF003763">
    <property type="entry name" value="PRK05354.1"/>
    <property type="match status" value="1"/>
</dbReference>
<comment type="cofactor">
    <cofactor evidence="2 13">
        <name>Mg(2+)</name>
        <dbReference type="ChEBI" id="CHEBI:18420"/>
    </cofactor>
</comment>